<dbReference type="SUPFAM" id="SSF52540">
    <property type="entry name" value="P-loop containing nucleoside triphosphate hydrolases"/>
    <property type="match status" value="1"/>
</dbReference>
<dbReference type="Gene3D" id="3.40.50.300">
    <property type="entry name" value="P-loop containing nucleotide triphosphate hydrolases"/>
    <property type="match status" value="1"/>
</dbReference>
<dbReference type="Gene3D" id="1.10.10.10">
    <property type="entry name" value="Winged helix-like DNA-binding domain superfamily/Winged helix DNA-binding domain"/>
    <property type="match status" value="1"/>
</dbReference>
<dbReference type="EMBL" id="OX365700">
    <property type="protein sequence ID" value="CAI4032311.1"/>
    <property type="molecule type" value="Genomic_DNA"/>
</dbReference>
<organism evidence="1 2">
    <name type="scientific">Nitrospira tepida</name>
    <dbReference type="NCBI Taxonomy" id="2973512"/>
    <lineage>
        <taxon>Bacteria</taxon>
        <taxon>Pseudomonadati</taxon>
        <taxon>Nitrospirota</taxon>
        <taxon>Nitrospiria</taxon>
        <taxon>Nitrospirales</taxon>
        <taxon>Nitrospiraceae</taxon>
        <taxon>Nitrospira</taxon>
    </lineage>
</organism>
<dbReference type="Pfam" id="PF13481">
    <property type="entry name" value="AAA_25"/>
    <property type="match status" value="1"/>
</dbReference>
<gene>
    <name evidence="1" type="ORF">DNFV4_02740</name>
</gene>
<dbReference type="InterPro" id="IPR036388">
    <property type="entry name" value="WH-like_DNA-bd_sf"/>
</dbReference>
<evidence type="ECO:0000313" key="1">
    <source>
        <dbReference type="EMBL" id="CAI4032311.1"/>
    </source>
</evidence>
<accession>A0AA86T5Z4</accession>
<dbReference type="InterPro" id="IPR027417">
    <property type="entry name" value="P-loop_NTPase"/>
</dbReference>
<reference evidence="1" key="1">
    <citation type="submission" date="2022-10" db="EMBL/GenBank/DDBJ databases">
        <authorList>
            <person name="Koch H."/>
        </authorList>
    </citation>
    <scope>NUCLEOTIDE SEQUENCE</scope>
    <source>
        <strain evidence="1">DNF</strain>
    </source>
</reference>
<evidence type="ECO:0000313" key="2">
    <source>
        <dbReference type="Proteomes" id="UP001179121"/>
    </source>
</evidence>
<sequence length="346" mass="38206">MPILSAVTIGASLLDVQTIIDGELPAVDWVVDRLIAKGDRVLVYGEPGSLKSWLMLDLGLHIAAGTPWLGHFEIPERKRVLYIDEEMSPRTLIRRVKRLIEGSDLETDSLPFKALTLCGVRFTDESVGTTLLAGLATHGFSPEVVIIETMRRVLHGSENNADEVGAFWRCVDLLRKEGRSLIITHHMKKPSMHGANESVYRASGSTDVLGGSDSAFAVEKLQANKVCVTCVRARNTPEASPFYVSLHDTGPETPASMRFEGQGGALVVPQSRVEEVANWIEEYLRDQQDQQATTAQIRQNLDTAHRVSSDRCEKALRRLRETGRVTQPVHGAYRIATQQEVASVTN</sequence>
<dbReference type="RefSeq" id="WP_289269045.1">
    <property type="nucleotide sequence ID" value="NZ_OX365700.1"/>
</dbReference>
<protein>
    <recommendedName>
        <fullName evidence="3">AAA+ ATPase domain-containing protein</fullName>
    </recommendedName>
</protein>
<dbReference type="Proteomes" id="UP001179121">
    <property type="component" value="Chromosome"/>
</dbReference>
<evidence type="ECO:0008006" key="3">
    <source>
        <dbReference type="Google" id="ProtNLM"/>
    </source>
</evidence>
<proteinExistence type="predicted"/>
<name>A0AA86T5Z4_9BACT</name>
<keyword evidence="2" id="KW-1185">Reference proteome</keyword>
<dbReference type="AlphaFoldDB" id="A0AA86T5Z4"/>
<dbReference type="KEGG" id="nti:DNFV4_02740"/>